<keyword evidence="8" id="KW-1185">Reference proteome</keyword>
<dbReference type="PANTHER" id="PTHR43025">
    <property type="entry name" value="MONOGALACTOSYLDIACYLGLYCEROL SYNTHASE"/>
    <property type="match status" value="1"/>
</dbReference>
<evidence type="ECO:0000313" key="7">
    <source>
        <dbReference type="EMBL" id="MEK8131194.1"/>
    </source>
</evidence>
<feature type="domain" description="Glycosyl transferase family 28 C-terminal" evidence="5">
    <location>
        <begin position="216"/>
        <end position="361"/>
    </location>
</feature>
<feature type="domain" description="Diacylglycerol glucosyltransferase N-terminal" evidence="6">
    <location>
        <begin position="24"/>
        <end position="190"/>
    </location>
</feature>
<comment type="caution">
    <text evidence="7">The sequence shown here is derived from an EMBL/GenBank/DDBJ whole genome shotgun (WGS) entry which is preliminary data.</text>
</comment>
<evidence type="ECO:0000256" key="2">
    <source>
        <dbReference type="ARBA" id="ARBA00006962"/>
    </source>
</evidence>
<dbReference type="RefSeq" id="WP_341418322.1">
    <property type="nucleotide sequence ID" value="NZ_JBBPCC010000019.1"/>
</dbReference>
<evidence type="ECO:0000259" key="5">
    <source>
        <dbReference type="Pfam" id="PF04101"/>
    </source>
</evidence>
<keyword evidence="4" id="KW-0808">Transferase</keyword>
<dbReference type="Gene3D" id="3.40.50.2000">
    <property type="entry name" value="Glycogen Phosphorylase B"/>
    <property type="match status" value="1"/>
</dbReference>
<dbReference type="SUPFAM" id="SSF53756">
    <property type="entry name" value="UDP-Glycosyltransferase/glycogen phosphorylase"/>
    <property type="match status" value="1"/>
</dbReference>
<dbReference type="PANTHER" id="PTHR43025:SF3">
    <property type="entry name" value="MONOGALACTOSYLDIACYLGLYCEROL SYNTHASE 1, CHLOROPLASTIC"/>
    <property type="match status" value="1"/>
</dbReference>
<evidence type="ECO:0000256" key="3">
    <source>
        <dbReference type="ARBA" id="ARBA00022676"/>
    </source>
</evidence>
<evidence type="ECO:0000259" key="6">
    <source>
        <dbReference type="Pfam" id="PF06925"/>
    </source>
</evidence>
<name>A0ABU9DQP6_9BACL</name>
<comment type="similarity">
    <text evidence="2">Belongs to the glycosyltransferase 28 family.</text>
</comment>
<dbReference type="EMBL" id="JBBPCC010000019">
    <property type="protein sequence ID" value="MEK8131194.1"/>
    <property type="molecule type" value="Genomic_DNA"/>
</dbReference>
<dbReference type="Proteomes" id="UP001469365">
    <property type="component" value="Unassembled WGS sequence"/>
</dbReference>
<dbReference type="InterPro" id="IPR050519">
    <property type="entry name" value="Glycosyltransf_28_UgtP"/>
</dbReference>
<accession>A0ABU9DQP6</accession>
<reference evidence="7 8" key="1">
    <citation type="submission" date="2024-04" db="EMBL/GenBank/DDBJ databases">
        <title>draft genome sequnece of Paenibacillus filicis.</title>
        <authorList>
            <person name="Kim D.-U."/>
        </authorList>
    </citation>
    <scope>NUCLEOTIDE SEQUENCE [LARGE SCALE GENOMIC DNA]</scope>
    <source>
        <strain evidence="7 8">KACC14197</strain>
    </source>
</reference>
<dbReference type="Pfam" id="PF04101">
    <property type="entry name" value="Glyco_tran_28_C"/>
    <property type="match status" value="1"/>
</dbReference>
<gene>
    <name evidence="7" type="ORF">WMW72_25130</name>
</gene>
<keyword evidence="3" id="KW-0328">Glycosyltransferase</keyword>
<dbReference type="InterPro" id="IPR009695">
    <property type="entry name" value="Diacylglyc_glucosyltr_N"/>
</dbReference>
<evidence type="ECO:0000256" key="1">
    <source>
        <dbReference type="ARBA" id="ARBA00004370"/>
    </source>
</evidence>
<evidence type="ECO:0000256" key="4">
    <source>
        <dbReference type="ARBA" id="ARBA00022679"/>
    </source>
</evidence>
<evidence type="ECO:0000313" key="8">
    <source>
        <dbReference type="Proteomes" id="UP001469365"/>
    </source>
</evidence>
<dbReference type="InterPro" id="IPR007235">
    <property type="entry name" value="Glyco_trans_28_C"/>
</dbReference>
<protein>
    <submittedName>
        <fullName evidence="7">Glycosyltransferase</fullName>
    </submittedName>
</protein>
<proteinExistence type="inferred from homology"/>
<dbReference type="Pfam" id="PF06925">
    <property type="entry name" value="MGDG_synth"/>
    <property type="match status" value="1"/>
</dbReference>
<sequence>MSKPITRPSKLRALILTGDLGDGHRQAARALAEVCGTSEAPSVQAEVVDYMQEVYALLHPVMKYGFLKGVEKLPFLYGYVYRKSRYRVHKSLLSRTFLRLGRSKLQELVEARKPDLIICTFPLAAAAVSSLKSEGRCLVPLVTVITDYADHSLWIQPHTDLFLVGSDGVARALEGRGIAAAAICVTGIPVRTSFFESGDRATCRKRLGLDPARQVVLVMGGGWGLMTEETRALIRSPRVRESMQLIFLCGSNESAKRLLEKELAEYPGPHVRILGFVDDIHLWMGAADLLLTKPGGLTTSEAIASRLPMLLYKPIPGQEEENARMLGQAGVAILASKKQSLLDQLLALTADEPGLAAMRLQAEALRRARPVHVAWNAMLKLPEGEAAGQAARPAVSVRESVREAW</sequence>
<organism evidence="7 8">
    <name type="scientific">Paenibacillus filicis</name>
    <dbReference type="NCBI Taxonomy" id="669464"/>
    <lineage>
        <taxon>Bacteria</taxon>
        <taxon>Bacillati</taxon>
        <taxon>Bacillota</taxon>
        <taxon>Bacilli</taxon>
        <taxon>Bacillales</taxon>
        <taxon>Paenibacillaceae</taxon>
        <taxon>Paenibacillus</taxon>
    </lineage>
</organism>
<comment type="subcellular location">
    <subcellularLocation>
        <location evidence="1">Membrane</location>
    </subcellularLocation>
</comment>